<dbReference type="EMBL" id="CP004373">
    <property type="protein sequence ID" value="AHK70833.1"/>
    <property type="molecule type" value="Genomic_DNA"/>
</dbReference>
<evidence type="ECO:0000259" key="2">
    <source>
        <dbReference type="Pfam" id="PF03551"/>
    </source>
</evidence>
<protein>
    <submittedName>
        <fullName evidence="3">Putative PadR family transcriptional regulator</fullName>
    </submittedName>
</protein>
<dbReference type="GeneID" id="56905157"/>
<dbReference type="InterPro" id="IPR036388">
    <property type="entry name" value="WH-like_DNA-bd_sf"/>
</dbReference>
<feature type="compositionally biased region" description="Basic and acidic residues" evidence="1">
    <location>
        <begin position="7"/>
        <end position="18"/>
    </location>
</feature>
<sequence length="274" mass="29603">MFKHKTDRFNTDRPDAGQRPHRGHRRGFFRMGGPVAESAERGDGPNKDRARGEGRGGRHRGMERGEGGFGRRHGGRGGGMGGGRFGKGFGGDLGGEGFTRGRKLTADELQLVILALLAEAPAHGYELIRRLEERSGGFYKPSPGVIYPSLTYLEETGLAAVTQEGNRKLYSLTDEGKAHHEANKAEAARILDIMSRIGARMADVREAFTGINDLDPTLGQEFHDARFALKAALKSRRGADADELRRIVAILRRAAAEIGGPAADEASAEKTSAE</sequence>
<dbReference type="RefSeq" id="WP_041112664.1">
    <property type="nucleotide sequence ID" value="NZ_CP004373.1"/>
</dbReference>
<feature type="compositionally biased region" description="Basic residues" evidence="1">
    <location>
        <begin position="19"/>
        <end position="28"/>
    </location>
</feature>
<dbReference type="Proteomes" id="UP000031656">
    <property type="component" value="Chromosome"/>
</dbReference>
<name>A0A067Z2X3_GLUOY</name>
<feature type="region of interest" description="Disordered" evidence="1">
    <location>
        <begin position="1"/>
        <end position="83"/>
    </location>
</feature>
<dbReference type="PANTHER" id="PTHR43252:SF7">
    <property type="entry name" value="TRANSCRIPTIONAL REGULATOR YQJI"/>
    <property type="match status" value="1"/>
</dbReference>
<reference evidence="3 4" key="1">
    <citation type="journal article" date="2015" name="Appl. Microbiol. Biotechnol.">
        <title>The consequence of an additional NADH dehydrogenase paralog on the growth of Gluconobacter oxydans DSM3504.</title>
        <authorList>
            <person name="Kostner D."/>
            <person name="Luchterhand B."/>
            <person name="Junker A."/>
            <person name="Volland S."/>
            <person name="Daniel R."/>
            <person name="Buchs J."/>
            <person name="Liebl W."/>
            <person name="Ehrenreich A."/>
        </authorList>
    </citation>
    <scope>NUCLEOTIDE SEQUENCE [LARGE SCALE GENOMIC DNA]</scope>
    <source>
        <strain evidence="3">DSM 3504</strain>
    </source>
</reference>
<evidence type="ECO:0000256" key="1">
    <source>
        <dbReference type="SAM" id="MobiDB-lite"/>
    </source>
</evidence>
<dbReference type="PANTHER" id="PTHR43252">
    <property type="entry name" value="TRANSCRIPTIONAL REGULATOR YQJI"/>
    <property type="match status" value="1"/>
</dbReference>
<dbReference type="Pfam" id="PF03551">
    <property type="entry name" value="PadR"/>
    <property type="match status" value="1"/>
</dbReference>
<dbReference type="HOGENOM" id="CLU_063440_1_0_5"/>
<dbReference type="InterPro" id="IPR005149">
    <property type="entry name" value="Tscrpt_reg_PadR_N"/>
</dbReference>
<dbReference type="KEGG" id="goy:GLS_c09230"/>
<dbReference type="GO" id="GO:0006355">
    <property type="term" value="P:regulation of DNA-templated transcription"/>
    <property type="evidence" value="ECO:0007669"/>
    <property type="project" value="UniProtKB-ARBA"/>
</dbReference>
<gene>
    <name evidence="3" type="ORF">GLS_c09230</name>
</gene>
<accession>A0A067Z2X3</accession>
<organism evidence="3 4">
    <name type="scientific">Gluconobacter oxydans DSM 3504</name>
    <dbReference type="NCBI Taxonomy" id="1288313"/>
    <lineage>
        <taxon>Bacteria</taxon>
        <taxon>Pseudomonadati</taxon>
        <taxon>Pseudomonadota</taxon>
        <taxon>Alphaproteobacteria</taxon>
        <taxon>Acetobacterales</taxon>
        <taxon>Acetobacteraceae</taxon>
        <taxon>Gluconobacter</taxon>
    </lineage>
</organism>
<dbReference type="SUPFAM" id="SSF46785">
    <property type="entry name" value="Winged helix' DNA-binding domain"/>
    <property type="match status" value="1"/>
</dbReference>
<proteinExistence type="predicted"/>
<evidence type="ECO:0000313" key="3">
    <source>
        <dbReference type="EMBL" id="AHK70833.1"/>
    </source>
</evidence>
<feature type="compositionally biased region" description="Basic and acidic residues" evidence="1">
    <location>
        <begin position="38"/>
        <end position="66"/>
    </location>
</feature>
<dbReference type="InterPro" id="IPR011991">
    <property type="entry name" value="ArsR-like_HTH"/>
</dbReference>
<evidence type="ECO:0000313" key="4">
    <source>
        <dbReference type="Proteomes" id="UP000031656"/>
    </source>
</evidence>
<dbReference type="AlphaFoldDB" id="A0A067Z2X3"/>
<dbReference type="Gene3D" id="1.10.10.10">
    <property type="entry name" value="Winged helix-like DNA-binding domain superfamily/Winged helix DNA-binding domain"/>
    <property type="match status" value="1"/>
</dbReference>
<dbReference type="CDD" id="cd00090">
    <property type="entry name" value="HTH_ARSR"/>
    <property type="match status" value="1"/>
</dbReference>
<feature type="domain" description="Transcription regulator PadR N-terminal" evidence="2">
    <location>
        <begin position="113"/>
        <end position="179"/>
    </location>
</feature>
<dbReference type="InterPro" id="IPR036390">
    <property type="entry name" value="WH_DNA-bd_sf"/>
</dbReference>